<gene>
    <name evidence="2" type="ORF">NAEGRDRAFT_49137</name>
</gene>
<keyword evidence="3" id="KW-1185">Reference proteome</keyword>
<dbReference type="VEuPathDB" id="AmoebaDB:NAEGRDRAFT_49137"/>
<dbReference type="InParanoid" id="D2VFL5"/>
<dbReference type="KEGG" id="ngr:NAEGRDRAFT_49137"/>
<dbReference type="Proteomes" id="UP000006671">
    <property type="component" value="Unassembled WGS sequence"/>
</dbReference>
<dbReference type="OMA" id="MNIAPFE"/>
<reference evidence="2 3" key="1">
    <citation type="journal article" date="2010" name="Cell">
        <title>The genome of Naegleria gruberi illuminates early eukaryotic versatility.</title>
        <authorList>
            <person name="Fritz-Laylin L.K."/>
            <person name="Prochnik S.E."/>
            <person name="Ginger M.L."/>
            <person name="Dacks J.B."/>
            <person name="Carpenter M.L."/>
            <person name="Field M.C."/>
            <person name="Kuo A."/>
            <person name="Paredez A."/>
            <person name="Chapman J."/>
            <person name="Pham J."/>
            <person name="Shu S."/>
            <person name="Neupane R."/>
            <person name="Cipriano M."/>
            <person name="Mancuso J."/>
            <person name="Tu H."/>
            <person name="Salamov A."/>
            <person name="Lindquist E."/>
            <person name="Shapiro H."/>
            <person name="Lucas S."/>
            <person name="Grigoriev I.V."/>
            <person name="Cande W.Z."/>
            <person name="Fulton C."/>
            <person name="Rokhsar D.S."/>
            <person name="Dawson S.C."/>
        </authorList>
    </citation>
    <scope>NUCLEOTIDE SEQUENCE [LARGE SCALE GENOMIC DNA]</scope>
    <source>
        <strain evidence="2 3">NEG-M</strain>
    </source>
</reference>
<name>D2VFL5_NAEGR</name>
<dbReference type="GeneID" id="8848432"/>
<evidence type="ECO:0000313" key="2">
    <source>
        <dbReference type="EMBL" id="EFC44380.1"/>
    </source>
</evidence>
<dbReference type="AlphaFoldDB" id="D2VFL5"/>
<organism evidence="3">
    <name type="scientific">Naegleria gruberi</name>
    <name type="common">Amoeba</name>
    <dbReference type="NCBI Taxonomy" id="5762"/>
    <lineage>
        <taxon>Eukaryota</taxon>
        <taxon>Discoba</taxon>
        <taxon>Heterolobosea</taxon>
        <taxon>Tetramitia</taxon>
        <taxon>Eutetramitia</taxon>
        <taxon>Vahlkampfiidae</taxon>
        <taxon>Naegleria</taxon>
    </lineage>
</organism>
<evidence type="ECO:0000256" key="1">
    <source>
        <dbReference type="SAM" id="MobiDB-lite"/>
    </source>
</evidence>
<dbReference type="PANTHER" id="PTHR21027">
    <property type="entry name" value="TRNA-SPLICING ENDONUCLEASE SUBUNIT SEN54"/>
    <property type="match status" value="1"/>
</dbReference>
<dbReference type="EMBL" id="GG738868">
    <property type="protein sequence ID" value="EFC44380.1"/>
    <property type="molecule type" value="Genomic_DNA"/>
</dbReference>
<dbReference type="GO" id="GO:0000214">
    <property type="term" value="C:tRNA-intron endonuclease complex"/>
    <property type="evidence" value="ECO:0007669"/>
    <property type="project" value="TreeGrafter"/>
</dbReference>
<dbReference type="PANTHER" id="PTHR21027:SF1">
    <property type="entry name" value="TRNA-SPLICING ENDONUCLEASE SUBUNIT SEN54"/>
    <property type="match status" value="1"/>
</dbReference>
<proteinExistence type="predicted"/>
<feature type="region of interest" description="Disordered" evidence="1">
    <location>
        <begin position="161"/>
        <end position="194"/>
    </location>
</feature>
<accession>D2VFL5</accession>
<dbReference type="RefSeq" id="XP_002677124.1">
    <property type="nucleotide sequence ID" value="XM_002677078.1"/>
</dbReference>
<evidence type="ECO:0000313" key="3">
    <source>
        <dbReference type="Proteomes" id="UP000006671"/>
    </source>
</evidence>
<protein>
    <submittedName>
        <fullName evidence="2">Predicted protein</fullName>
    </submittedName>
</protein>
<dbReference type="InterPro" id="IPR024337">
    <property type="entry name" value="tRNA_splic_suSen54"/>
</dbReference>
<sequence>MNAVKVLHLKGKLTANMGFSVRRENLCPRLDQYPSVYIEGLDLKIISRQDGERAFKFLHIEEALYLIDVGTLILIHEKDPMDIKTIEVDSKSYNVRCGNVISTVQEAYSLFLRYSNQLNSLYKYPEDLLNSFIAYSYLKKLGFSVQRHSIDHIIKDEKESKKRKVENNTPIETKQTKSQSKRKKKERKACDFPNTYPYTMTNQESIDVLSDESNKPLVYNMKLEDSQELNLQQLFNTLNIVQHEKFNSNVNNETERIMFDVWKSGTTDLKSPPAMVVIITSFSRSTVPPIEDVFRMHNMFGTIPIFYCMVGDSGSILFMNIAPFEIENLNMPSQNSIANDNNQQEQALNSLIV</sequence>
<dbReference type="OrthoDB" id="408683at2759"/>
<dbReference type="GO" id="GO:0000379">
    <property type="term" value="P:tRNA-type intron splice site recognition and cleavage"/>
    <property type="evidence" value="ECO:0007669"/>
    <property type="project" value="TreeGrafter"/>
</dbReference>